<organism evidence="2 3">
    <name type="scientific">Nocardioides bruguierae</name>
    <dbReference type="NCBI Taxonomy" id="2945102"/>
    <lineage>
        <taxon>Bacteria</taxon>
        <taxon>Bacillati</taxon>
        <taxon>Actinomycetota</taxon>
        <taxon>Actinomycetes</taxon>
        <taxon>Propionibacteriales</taxon>
        <taxon>Nocardioidaceae</taxon>
        <taxon>Nocardioides</taxon>
    </lineage>
</organism>
<proteinExistence type="predicted"/>
<sequence length="66" mass="7033">MRTPGRDRDRSQPPRRRAGVGRMAYRTTVVTTVASIIVLGPIRVDGSTDSSDTDSSGSGAQLVSTR</sequence>
<comment type="caution">
    <text evidence="2">The sequence shown here is derived from an EMBL/GenBank/DDBJ whole genome shotgun (WGS) entry which is preliminary data.</text>
</comment>
<reference evidence="2" key="1">
    <citation type="submission" date="2022-05" db="EMBL/GenBank/DDBJ databases">
        <authorList>
            <person name="Tuo L."/>
        </authorList>
    </citation>
    <scope>NUCLEOTIDE SEQUENCE</scope>
    <source>
        <strain evidence="2">BSK12Z-4</strain>
    </source>
</reference>
<evidence type="ECO:0000313" key="2">
    <source>
        <dbReference type="EMBL" id="MCM0620938.1"/>
    </source>
</evidence>
<evidence type="ECO:0000313" key="3">
    <source>
        <dbReference type="Proteomes" id="UP001139485"/>
    </source>
</evidence>
<accession>A0A9X2D7R3</accession>
<dbReference type="EMBL" id="JAMOIL010000013">
    <property type="protein sequence ID" value="MCM0620938.1"/>
    <property type="molecule type" value="Genomic_DNA"/>
</dbReference>
<evidence type="ECO:0000256" key="1">
    <source>
        <dbReference type="SAM" id="MobiDB-lite"/>
    </source>
</evidence>
<feature type="region of interest" description="Disordered" evidence="1">
    <location>
        <begin position="1"/>
        <end position="23"/>
    </location>
</feature>
<feature type="compositionally biased region" description="Low complexity" evidence="1">
    <location>
        <begin position="45"/>
        <end position="59"/>
    </location>
</feature>
<gene>
    <name evidence="2" type="ORF">M8330_11615</name>
</gene>
<dbReference type="Proteomes" id="UP001139485">
    <property type="component" value="Unassembled WGS sequence"/>
</dbReference>
<dbReference type="RefSeq" id="WP_250827455.1">
    <property type="nucleotide sequence ID" value="NZ_JAMOIL010000013.1"/>
</dbReference>
<feature type="compositionally biased region" description="Basic and acidic residues" evidence="1">
    <location>
        <begin position="1"/>
        <end position="12"/>
    </location>
</feature>
<keyword evidence="3" id="KW-1185">Reference proteome</keyword>
<dbReference type="AlphaFoldDB" id="A0A9X2D7R3"/>
<protein>
    <submittedName>
        <fullName evidence="2">Uncharacterized protein</fullName>
    </submittedName>
</protein>
<feature type="region of interest" description="Disordered" evidence="1">
    <location>
        <begin position="40"/>
        <end position="66"/>
    </location>
</feature>
<name>A0A9X2D7R3_9ACTN</name>